<dbReference type="RefSeq" id="XP_065658070.1">
    <property type="nucleotide sequence ID" value="XM_065801998.1"/>
</dbReference>
<proteinExistence type="predicted"/>
<gene>
    <name evidence="2" type="primary">LOC136082583</name>
</gene>
<evidence type="ECO:0000313" key="1">
    <source>
        <dbReference type="Proteomes" id="UP001652625"/>
    </source>
</evidence>
<reference evidence="2" key="1">
    <citation type="submission" date="2025-08" db="UniProtKB">
        <authorList>
            <consortium name="RefSeq"/>
        </authorList>
    </citation>
    <scope>IDENTIFICATION</scope>
</reference>
<dbReference type="GeneID" id="136082583"/>
<name>A0ABM4C8V9_HYDVU</name>
<dbReference type="PANTHER" id="PTHR33395">
    <property type="entry name" value="TRANSCRIPTASE, PUTATIVE-RELATED-RELATED"/>
    <property type="match status" value="1"/>
</dbReference>
<sequence length="185" mass="20651">MALNCGGKAMKNKWLTQLVTQNGYSIHKSVSNNITSLETVNSNITTDTDDICASLNNYFQSVFVLEPEGSMPGFESRTEAVCVIDPASFSTDIVQKCLNNLDKRKSTGYDGLHPRVLSKCSATFAKPLSLIYKCSFATGVVPELWKKSNVTPIFKKGSRLKASNYRQSRSLPYLAKLWKVFYKKE</sequence>
<evidence type="ECO:0000313" key="2">
    <source>
        <dbReference type="RefSeq" id="XP_065658070.1"/>
    </source>
</evidence>
<accession>A0ABM4C8V9</accession>
<organism evidence="1 2">
    <name type="scientific">Hydra vulgaris</name>
    <name type="common">Hydra</name>
    <name type="synonym">Hydra attenuata</name>
    <dbReference type="NCBI Taxonomy" id="6087"/>
    <lineage>
        <taxon>Eukaryota</taxon>
        <taxon>Metazoa</taxon>
        <taxon>Cnidaria</taxon>
        <taxon>Hydrozoa</taxon>
        <taxon>Hydroidolina</taxon>
        <taxon>Anthoathecata</taxon>
        <taxon>Aplanulata</taxon>
        <taxon>Hydridae</taxon>
        <taxon>Hydra</taxon>
    </lineage>
</organism>
<keyword evidence="1" id="KW-1185">Reference proteome</keyword>
<protein>
    <submittedName>
        <fullName evidence="2">Uncharacterized protein LOC136082583</fullName>
    </submittedName>
</protein>
<dbReference type="PANTHER" id="PTHR33395:SF22">
    <property type="entry name" value="REVERSE TRANSCRIPTASE DOMAIN-CONTAINING PROTEIN"/>
    <property type="match status" value="1"/>
</dbReference>
<dbReference type="Proteomes" id="UP001652625">
    <property type="component" value="Chromosome 07"/>
</dbReference>